<dbReference type="AlphaFoldDB" id="A0AAJ0GDJ6"/>
<evidence type="ECO:0000256" key="3">
    <source>
        <dbReference type="ARBA" id="ARBA00023242"/>
    </source>
</evidence>
<dbReference type="GO" id="GO:0005634">
    <property type="term" value="C:nucleus"/>
    <property type="evidence" value="ECO:0007669"/>
    <property type="project" value="TreeGrafter"/>
</dbReference>
<dbReference type="GO" id="GO:0000978">
    <property type="term" value="F:RNA polymerase II cis-regulatory region sequence-specific DNA binding"/>
    <property type="evidence" value="ECO:0007669"/>
    <property type="project" value="TreeGrafter"/>
</dbReference>
<organism evidence="4 5">
    <name type="scientific">Extremus antarcticus</name>
    <dbReference type="NCBI Taxonomy" id="702011"/>
    <lineage>
        <taxon>Eukaryota</taxon>
        <taxon>Fungi</taxon>
        <taxon>Dikarya</taxon>
        <taxon>Ascomycota</taxon>
        <taxon>Pezizomycotina</taxon>
        <taxon>Dothideomycetes</taxon>
        <taxon>Dothideomycetidae</taxon>
        <taxon>Mycosphaerellales</taxon>
        <taxon>Extremaceae</taxon>
        <taxon>Extremus</taxon>
    </lineage>
</organism>
<keyword evidence="1" id="KW-0805">Transcription regulation</keyword>
<keyword evidence="5" id="KW-1185">Reference proteome</keyword>
<proteinExistence type="predicted"/>
<dbReference type="InterPro" id="IPR051127">
    <property type="entry name" value="Fungal_SecMet_Regulators"/>
</dbReference>
<evidence type="ECO:0000313" key="5">
    <source>
        <dbReference type="Proteomes" id="UP001271007"/>
    </source>
</evidence>
<dbReference type="PANTHER" id="PTHR47424">
    <property type="entry name" value="REGULATORY PROTEIN GAL4"/>
    <property type="match status" value="1"/>
</dbReference>
<reference evidence="4" key="1">
    <citation type="submission" date="2023-04" db="EMBL/GenBank/DDBJ databases">
        <title>Black Yeasts Isolated from many extreme environments.</title>
        <authorList>
            <person name="Coleine C."/>
            <person name="Stajich J.E."/>
            <person name="Selbmann L."/>
        </authorList>
    </citation>
    <scope>NUCLEOTIDE SEQUENCE</scope>
    <source>
        <strain evidence="4">CCFEE 5312</strain>
    </source>
</reference>
<gene>
    <name evidence="4" type="ORF">LTR09_006206</name>
</gene>
<dbReference type="CDD" id="cd12148">
    <property type="entry name" value="fungal_TF_MHR"/>
    <property type="match status" value="1"/>
</dbReference>
<dbReference type="EMBL" id="JAWDJX010000019">
    <property type="protein sequence ID" value="KAK3052723.1"/>
    <property type="molecule type" value="Genomic_DNA"/>
</dbReference>
<protein>
    <recommendedName>
        <fullName evidence="6">Fungal specific transcription factor</fullName>
    </recommendedName>
</protein>
<comment type="caution">
    <text evidence="4">The sequence shown here is derived from an EMBL/GenBank/DDBJ whole genome shotgun (WGS) entry which is preliminary data.</text>
</comment>
<evidence type="ECO:0000256" key="1">
    <source>
        <dbReference type="ARBA" id="ARBA00023015"/>
    </source>
</evidence>
<name>A0AAJ0GDJ6_9PEZI</name>
<dbReference type="Proteomes" id="UP001271007">
    <property type="component" value="Unassembled WGS sequence"/>
</dbReference>
<keyword evidence="2" id="KW-0804">Transcription</keyword>
<dbReference type="GO" id="GO:0000435">
    <property type="term" value="P:positive regulation of transcription from RNA polymerase II promoter by galactose"/>
    <property type="evidence" value="ECO:0007669"/>
    <property type="project" value="TreeGrafter"/>
</dbReference>
<keyword evidence="3" id="KW-0539">Nucleus</keyword>
<accession>A0AAJ0GDJ6</accession>
<dbReference type="GO" id="GO:0000981">
    <property type="term" value="F:DNA-binding transcription factor activity, RNA polymerase II-specific"/>
    <property type="evidence" value="ECO:0007669"/>
    <property type="project" value="TreeGrafter"/>
</dbReference>
<evidence type="ECO:0008006" key="6">
    <source>
        <dbReference type="Google" id="ProtNLM"/>
    </source>
</evidence>
<evidence type="ECO:0000256" key="2">
    <source>
        <dbReference type="ARBA" id="ARBA00023163"/>
    </source>
</evidence>
<sequence length="290" mass="32634">MLKLHEVLHDVLFSFYRTSEKDKAAIEPMANYFDGSSGLTVYAIDRKLDDWADALPHGLRLDDRATKDSMQHRQAVILRQRYLHIQILLLRPALSHLLTIEFKQPGATGEPRLSPLFHRILVQCGTACVRAAQEAIQLIYTEKSPHVGEVGSVDAWWYNVLFLYSSATCLVAARLAKSVQAEIGDTILESWRKCMATLQEYSTFDSSVRKLIATLSILFDTIPRQYGRLESTSATFDLDPNPSIVPPDPFFAGSSWPSDQMPIAGVDDFDFGFDPDDLSWLMTVPLESSY</sequence>
<dbReference type="PANTHER" id="PTHR47424:SF4">
    <property type="entry name" value="ZN(II)2CYS6 TRANSCRIPTION FACTOR (EUROFUNG)"/>
    <property type="match status" value="1"/>
</dbReference>
<evidence type="ECO:0000313" key="4">
    <source>
        <dbReference type="EMBL" id="KAK3052723.1"/>
    </source>
</evidence>